<name>A0A5C5V2I5_9BACT</name>
<feature type="signal peptide" evidence="1">
    <location>
        <begin position="1"/>
        <end position="28"/>
    </location>
</feature>
<organism evidence="2 3">
    <name type="scientific">Blastopirellula retiformator</name>
    <dbReference type="NCBI Taxonomy" id="2527970"/>
    <lineage>
        <taxon>Bacteria</taxon>
        <taxon>Pseudomonadati</taxon>
        <taxon>Planctomycetota</taxon>
        <taxon>Planctomycetia</taxon>
        <taxon>Pirellulales</taxon>
        <taxon>Pirellulaceae</taxon>
        <taxon>Blastopirellula</taxon>
    </lineage>
</organism>
<keyword evidence="3" id="KW-1185">Reference proteome</keyword>
<evidence type="ECO:0000313" key="2">
    <source>
        <dbReference type="EMBL" id="TWT32698.1"/>
    </source>
</evidence>
<evidence type="ECO:0000256" key="1">
    <source>
        <dbReference type="SAM" id="SignalP"/>
    </source>
</evidence>
<reference evidence="2 3" key="1">
    <citation type="submission" date="2019-02" db="EMBL/GenBank/DDBJ databases">
        <title>Deep-cultivation of Planctomycetes and their phenomic and genomic characterization uncovers novel biology.</title>
        <authorList>
            <person name="Wiegand S."/>
            <person name="Jogler M."/>
            <person name="Boedeker C."/>
            <person name="Pinto D."/>
            <person name="Vollmers J."/>
            <person name="Rivas-Marin E."/>
            <person name="Kohn T."/>
            <person name="Peeters S.H."/>
            <person name="Heuer A."/>
            <person name="Rast P."/>
            <person name="Oberbeckmann S."/>
            <person name="Bunk B."/>
            <person name="Jeske O."/>
            <person name="Meyerdierks A."/>
            <person name="Storesund J.E."/>
            <person name="Kallscheuer N."/>
            <person name="Luecker S."/>
            <person name="Lage O.M."/>
            <person name="Pohl T."/>
            <person name="Merkel B.J."/>
            <person name="Hornburger P."/>
            <person name="Mueller R.-W."/>
            <person name="Bruemmer F."/>
            <person name="Labrenz M."/>
            <person name="Spormann A.M."/>
            <person name="Op Den Camp H."/>
            <person name="Overmann J."/>
            <person name="Amann R."/>
            <person name="Jetten M.S.M."/>
            <person name="Mascher T."/>
            <person name="Medema M.H."/>
            <person name="Devos D.P."/>
            <person name="Kaster A.-K."/>
            <person name="Ovreas L."/>
            <person name="Rohde M."/>
            <person name="Galperin M.Y."/>
            <person name="Jogler C."/>
        </authorList>
    </citation>
    <scope>NUCLEOTIDE SEQUENCE [LARGE SCALE GENOMIC DNA]</scope>
    <source>
        <strain evidence="2 3">Enr8</strain>
    </source>
</reference>
<dbReference type="AlphaFoldDB" id="A0A5C5V2I5"/>
<feature type="chain" id="PRO_5023029468" description="Carboxypeptidase regulatory-like domain-containing protein" evidence="1">
    <location>
        <begin position="29"/>
        <end position="147"/>
    </location>
</feature>
<proteinExistence type="predicted"/>
<evidence type="ECO:0000313" key="3">
    <source>
        <dbReference type="Proteomes" id="UP000318878"/>
    </source>
</evidence>
<keyword evidence="1" id="KW-0732">Signal</keyword>
<sequence precursor="true">MMNDSPMQAIAVAAAAALLCCVPLGCGAKRAPTAPVSGTVTVAGKPQANLVVSFLPQTGKAEVGGKGSMGVTDAAGKFTLRTADDEPRDGALIGKHQVVIRVRTAERAEDEKAAAAKPAIKLPSEANDGSLQFEVPAGGTTAADFQL</sequence>
<accession>A0A5C5V2I5</accession>
<dbReference type="EMBL" id="SJPF01000003">
    <property type="protein sequence ID" value="TWT32698.1"/>
    <property type="molecule type" value="Genomic_DNA"/>
</dbReference>
<comment type="caution">
    <text evidence="2">The sequence shown here is derived from an EMBL/GenBank/DDBJ whole genome shotgun (WGS) entry which is preliminary data.</text>
</comment>
<dbReference type="Proteomes" id="UP000318878">
    <property type="component" value="Unassembled WGS sequence"/>
</dbReference>
<gene>
    <name evidence="2" type="ORF">Enr8_25030</name>
</gene>
<evidence type="ECO:0008006" key="4">
    <source>
        <dbReference type="Google" id="ProtNLM"/>
    </source>
</evidence>
<protein>
    <recommendedName>
        <fullName evidence="4">Carboxypeptidase regulatory-like domain-containing protein</fullName>
    </recommendedName>
</protein>